<dbReference type="Pfam" id="PF13550">
    <property type="entry name" value="Phage-tail_3"/>
    <property type="match status" value="1"/>
</dbReference>
<feature type="chain" id="PRO_5019259233" description="Host specificity protein" evidence="1">
    <location>
        <begin position="24"/>
        <end position="1319"/>
    </location>
</feature>
<organism evidence="5 6">
    <name type="scientific">Oleomonas cavernae</name>
    <dbReference type="NCBI Taxonomy" id="2320859"/>
    <lineage>
        <taxon>Bacteria</taxon>
        <taxon>Pseudomonadati</taxon>
        <taxon>Pseudomonadota</taxon>
        <taxon>Alphaproteobacteria</taxon>
        <taxon>Acetobacterales</taxon>
        <taxon>Acetobacteraceae</taxon>
        <taxon>Oleomonas</taxon>
    </lineage>
</organism>
<feature type="domain" description="Tip attachment protein J" evidence="3">
    <location>
        <begin position="810"/>
        <end position="973"/>
    </location>
</feature>
<feature type="signal peptide" evidence="1">
    <location>
        <begin position="1"/>
        <end position="23"/>
    </location>
</feature>
<evidence type="ECO:0008006" key="7">
    <source>
        <dbReference type="Google" id="ProtNLM"/>
    </source>
</evidence>
<evidence type="ECO:0000256" key="1">
    <source>
        <dbReference type="SAM" id="SignalP"/>
    </source>
</evidence>
<dbReference type="CDD" id="cd19607">
    <property type="entry name" value="GTA_TIM-barrel-like"/>
    <property type="match status" value="1"/>
</dbReference>
<evidence type="ECO:0000259" key="3">
    <source>
        <dbReference type="Pfam" id="PF13550"/>
    </source>
</evidence>
<dbReference type="Pfam" id="PF13547">
    <property type="entry name" value="GTA_TIM"/>
    <property type="match status" value="1"/>
</dbReference>
<gene>
    <name evidence="5" type="ORF">D3874_01665</name>
</gene>
<name>A0A418WTJ1_9PROT</name>
<dbReference type="SUPFAM" id="SSF51445">
    <property type="entry name" value="(Trans)glycosidases"/>
    <property type="match status" value="1"/>
</dbReference>
<keyword evidence="1" id="KW-0732">Signal</keyword>
<evidence type="ECO:0000259" key="2">
    <source>
        <dbReference type="Pfam" id="PF13547"/>
    </source>
</evidence>
<dbReference type="Gene3D" id="3.20.20.80">
    <property type="entry name" value="Glycosidases"/>
    <property type="match status" value="1"/>
</dbReference>
<dbReference type="EMBL" id="QYUK01000008">
    <property type="protein sequence ID" value="RJF94570.1"/>
    <property type="molecule type" value="Genomic_DNA"/>
</dbReference>
<dbReference type="InterPro" id="IPR032876">
    <property type="entry name" value="J_dom"/>
</dbReference>
<dbReference type="OrthoDB" id="8445115at2"/>
<feature type="domain" description="Rcc01698-like C-terminal" evidence="4">
    <location>
        <begin position="1062"/>
        <end position="1162"/>
    </location>
</feature>
<feature type="domain" description="GTA TIM-barrel-like" evidence="2">
    <location>
        <begin position="449"/>
        <end position="749"/>
    </location>
</feature>
<dbReference type="InterPro" id="IPR017853">
    <property type="entry name" value="GH"/>
</dbReference>
<dbReference type="Pfam" id="PF23666">
    <property type="entry name" value="Rcc01698_C"/>
    <property type="match status" value="1"/>
</dbReference>
<accession>A0A418WTJ1</accession>
<evidence type="ECO:0000313" key="6">
    <source>
        <dbReference type="Proteomes" id="UP000284605"/>
    </source>
</evidence>
<proteinExistence type="predicted"/>
<keyword evidence="6" id="KW-1185">Reference proteome</keyword>
<reference evidence="5 6" key="1">
    <citation type="submission" date="2018-09" db="EMBL/GenBank/DDBJ databases">
        <authorList>
            <person name="Zhu H."/>
        </authorList>
    </citation>
    <scope>NUCLEOTIDE SEQUENCE [LARGE SCALE GENOMIC DNA]</scope>
    <source>
        <strain evidence="5 6">K1W22B-8</strain>
    </source>
</reference>
<evidence type="ECO:0000313" key="5">
    <source>
        <dbReference type="EMBL" id="RJF94570.1"/>
    </source>
</evidence>
<dbReference type="Proteomes" id="UP000284605">
    <property type="component" value="Unassembled WGS sequence"/>
</dbReference>
<evidence type="ECO:0000259" key="4">
    <source>
        <dbReference type="Pfam" id="PF23666"/>
    </source>
</evidence>
<protein>
    <recommendedName>
        <fullName evidence="7">Host specificity protein</fullName>
    </recommendedName>
</protein>
<sequence length="1319" mass="139378">MATLVLTAAVSSFAAGAPGWVLAATAVAGAVIDSYLFAPPSTRREGPRLTDLQVQASAEGAPIPDMAGRLRLGGQVIWAAKFREVASTQKVGGGKGGGGGAQKTTTYAYYASFAVALCEGPVDRLGRVWADGKPLDLTGVTWRFYPGAADQLPDPLIEGIEGAAPAYRGTAYVVFENLGLERFGNRLPQLAFELCRRIGRPGGDSIEDLAQAVTLIPGAGEFAYDTRVVTAGARAIAAGAQAPQNRSATDARADWHAALDDLAASLPNVTKVFLVVGWFGDDLRCGYCRIMPRAETALKYSFAGRAGIEWRVHGHHRGQVPIVSINALDGRIAYGGTPSDESVVRAIRDLAARGYEVVLYPFLFMDVPAGNVLPDPYSDGASGVGQAAYPWRGRITCSPAPGFAGSPDKSIGVEAQVAAFVGAVTAGQVSVSVGGDNAVSVGYSGPDEWSWRRLILHYARLAAAVNALDAGAVTGFLIGSELRGLTALRSDAASFPFVGHLQALAADCRAILGGGVKLSYAADWSEYFGHQPADGSGDVFFHLDPLWADGHIDFVGIDNYLPLSDWRDGADHLDYAAGVRAPHDPAYLAGNVEAGEYFDWFYATPGDRAGQSRTPISDGTYGKPWVFRPKDLRGWWSNAHYDRPGGVEAAMPTAWVPLAKPIWFTELGIPSIDKGTNQPNVFYDPKSAESALPHFSAGTRDDVIQRAGLEAWLRHWRGATNPVSALYGGPMVETQALWTWDARPFPAWPARDDLWGDGDLWPLGHWLNGKVGFADLAGLVAHLCARVGLGPDDIDVSALHAVVPGYLRDRPLSPRGEVEALMQAFGFDAVESAGVLRFLPRGQGAGIALATDDLVAEARPQDDLALTRGQETDLPVEISVGFSDLARDFRTSAITSRRLVGGAAGRAALSLPLVLDEEQARGIAERLLIEAWTGRNTARFGLAPSHLALDPGDILRLDTDAGPATYRITRVSDDRQRTVEAIGVEPSARPAGLAGGRPVGGETLPPPLGLALAFLDLPLLTETALPHAAWVAASSVPAAPVAVMDSVAGDSFALDTVLPVSATMGETLYDFYNGPTDFWDEGNVLGVELYGGTLAAADREALLAGPVNALALRNGDGDWEIVQFAQVKLLAPRRYNLSGLLRGRLGTEQAMRAPLAAGAAVVLLDGALRQLDMGLAERHLERYYRWGPAALPMTDPAWAAASFTPRAVGLRPYAPVHVAGVRDGAGNLAITWVRRTRLGGAWADLGDVALGEEVEAYEVDILDGAGPAVKRTIAVTAPAAGYSAAQAMADFGYVPAAVVVRVAQVSTLYGRGLAATATI</sequence>
<comment type="caution">
    <text evidence="5">The sequence shown here is derived from an EMBL/GenBank/DDBJ whole genome shotgun (WGS) entry which is preliminary data.</text>
</comment>
<dbReference type="InterPro" id="IPR025195">
    <property type="entry name" value="GTA_TIM_dom"/>
</dbReference>
<dbReference type="InterPro" id="IPR056490">
    <property type="entry name" value="Rcc01698_C"/>
</dbReference>
<dbReference type="RefSeq" id="WP_119775764.1">
    <property type="nucleotide sequence ID" value="NZ_QYUK01000008.1"/>
</dbReference>